<gene>
    <name evidence="2" type="ORF">JAZ07_00355</name>
</gene>
<dbReference type="EMBL" id="JAEPCM010000016">
    <property type="protein sequence ID" value="MCG7944775.1"/>
    <property type="molecule type" value="Genomic_DNA"/>
</dbReference>
<accession>A0A9E4KA22</accession>
<keyword evidence="1" id="KW-1133">Transmembrane helix</keyword>
<organism evidence="2 3">
    <name type="scientific">Candidatus Thiodiazotropha taylori</name>
    <dbReference type="NCBI Taxonomy" id="2792791"/>
    <lineage>
        <taxon>Bacteria</taxon>
        <taxon>Pseudomonadati</taxon>
        <taxon>Pseudomonadota</taxon>
        <taxon>Gammaproteobacteria</taxon>
        <taxon>Chromatiales</taxon>
        <taxon>Sedimenticolaceae</taxon>
        <taxon>Candidatus Thiodiazotropha</taxon>
    </lineage>
</organism>
<feature type="transmembrane region" description="Helical" evidence="1">
    <location>
        <begin position="33"/>
        <end position="51"/>
    </location>
</feature>
<comment type="caution">
    <text evidence="2">The sequence shown here is derived from an EMBL/GenBank/DDBJ whole genome shotgun (WGS) entry which is preliminary data.</text>
</comment>
<name>A0A9E4KA22_9GAMM</name>
<sequence>MTQQMKQMLVTAGWSTFHLPFWIWTVVPQLNDYMIHFMVLGVVLTAAMGYAQYKVGQTAE</sequence>
<protein>
    <submittedName>
        <fullName evidence="2">Uncharacterized protein</fullName>
    </submittedName>
</protein>
<dbReference type="Proteomes" id="UP000886667">
    <property type="component" value="Unassembled WGS sequence"/>
</dbReference>
<proteinExistence type="predicted"/>
<dbReference type="AlphaFoldDB" id="A0A9E4KA22"/>
<reference evidence="2" key="1">
    <citation type="journal article" date="2021" name="Proc. Natl. Acad. Sci. U.S.A.">
        <title>Global biogeography of chemosynthetic symbionts reveals both localized and globally distributed symbiont groups. .</title>
        <authorList>
            <person name="Osvatic J.T."/>
            <person name="Wilkins L.G.E."/>
            <person name="Leibrecht L."/>
            <person name="Leray M."/>
            <person name="Zauner S."/>
            <person name="Polzin J."/>
            <person name="Camacho Y."/>
            <person name="Gros O."/>
            <person name="van Gils J.A."/>
            <person name="Eisen J.A."/>
            <person name="Petersen J.M."/>
            <person name="Yuen B."/>
        </authorList>
    </citation>
    <scope>NUCLEOTIDE SEQUENCE</scope>
    <source>
        <strain evidence="2">MAGclacostrist064TRANS</strain>
    </source>
</reference>
<evidence type="ECO:0000256" key="1">
    <source>
        <dbReference type="SAM" id="Phobius"/>
    </source>
</evidence>
<keyword evidence="1" id="KW-0472">Membrane</keyword>
<evidence type="ECO:0000313" key="2">
    <source>
        <dbReference type="EMBL" id="MCG7944775.1"/>
    </source>
</evidence>
<evidence type="ECO:0000313" key="3">
    <source>
        <dbReference type="Proteomes" id="UP000886667"/>
    </source>
</evidence>
<keyword evidence="1" id="KW-0812">Transmembrane</keyword>
<feature type="transmembrane region" description="Helical" evidence="1">
    <location>
        <begin position="7"/>
        <end position="27"/>
    </location>
</feature>